<evidence type="ECO:0000313" key="3">
    <source>
        <dbReference type="Proteomes" id="UP000703269"/>
    </source>
</evidence>
<reference evidence="2 3" key="1">
    <citation type="submission" date="2021-08" db="EMBL/GenBank/DDBJ databases">
        <title>Draft Genome Sequence of Phanerochaete sordida strain YK-624.</title>
        <authorList>
            <person name="Mori T."/>
            <person name="Dohra H."/>
            <person name="Suzuki T."/>
            <person name="Kawagishi H."/>
            <person name="Hirai H."/>
        </authorList>
    </citation>
    <scope>NUCLEOTIDE SEQUENCE [LARGE SCALE GENOMIC DNA]</scope>
    <source>
        <strain evidence="2 3">YK-624</strain>
    </source>
</reference>
<evidence type="ECO:0008006" key="4">
    <source>
        <dbReference type="Google" id="ProtNLM"/>
    </source>
</evidence>
<dbReference type="OrthoDB" id="2741110at2759"/>
<evidence type="ECO:0000256" key="1">
    <source>
        <dbReference type="SAM" id="MobiDB-lite"/>
    </source>
</evidence>
<name>A0A9P3GMT0_9APHY</name>
<organism evidence="2 3">
    <name type="scientific">Phanerochaete sordida</name>
    <dbReference type="NCBI Taxonomy" id="48140"/>
    <lineage>
        <taxon>Eukaryota</taxon>
        <taxon>Fungi</taxon>
        <taxon>Dikarya</taxon>
        <taxon>Basidiomycota</taxon>
        <taxon>Agaricomycotina</taxon>
        <taxon>Agaricomycetes</taxon>
        <taxon>Polyporales</taxon>
        <taxon>Phanerochaetaceae</taxon>
        <taxon>Phanerochaete</taxon>
    </lineage>
</organism>
<comment type="caution">
    <text evidence="2">The sequence shown here is derived from an EMBL/GenBank/DDBJ whole genome shotgun (WGS) entry which is preliminary data.</text>
</comment>
<proteinExistence type="predicted"/>
<keyword evidence="3" id="KW-1185">Reference proteome</keyword>
<dbReference type="AlphaFoldDB" id="A0A9P3GMT0"/>
<gene>
    <name evidence="2" type="ORF">PsYK624_149080</name>
</gene>
<sequence>MEHKSEDSLSAWLTERQHYGSESQSGQGIHAETKSPLARKRRTDMTRSLWSKLPPELVDQIMKALRDSFVLSMNEDRSAETNYTHYFPSLASQASWRWQLIFRPILFRRLTLRTADACRELQEILSSPLSGWLKDHSTPPAERMDFVGSSPSKCYLAQA</sequence>
<protein>
    <recommendedName>
        <fullName evidence="4">F-box domain-containing protein</fullName>
    </recommendedName>
</protein>
<feature type="region of interest" description="Disordered" evidence="1">
    <location>
        <begin position="18"/>
        <end position="42"/>
    </location>
</feature>
<evidence type="ECO:0000313" key="2">
    <source>
        <dbReference type="EMBL" id="GJE98673.1"/>
    </source>
</evidence>
<dbReference type="Proteomes" id="UP000703269">
    <property type="component" value="Unassembled WGS sequence"/>
</dbReference>
<accession>A0A9P3GMT0</accession>
<dbReference type="EMBL" id="BPQB01000092">
    <property type="protein sequence ID" value="GJE98673.1"/>
    <property type="molecule type" value="Genomic_DNA"/>
</dbReference>